<organism evidence="2 3">
    <name type="scientific">Ramazzottius varieornatus</name>
    <name type="common">Water bear</name>
    <name type="synonym">Tardigrade</name>
    <dbReference type="NCBI Taxonomy" id="947166"/>
    <lineage>
        <taxon>Eukaryota</taxon>
        <taxon>Metazoa</taxon>
        <taxon>Ecdysozoa</taxon>
        <taxon>Tardigrada</taxon>
        <taxon>Eutardigrada</taxon>
        <taxon>Parachela</taxon>
        <taxon>Hypsibioidea</taxon>
        <taxon>Ramazzottiidae</taxon>
        <taxon>Ramazzottius</taxon>
    </lineage>
</organism>
<dbReference type="EMBL" id="BDGG01000010">
    <property type="protein sequence ID" value="GAV03695.1"/>
    <property type="molecule type" value="Genomic_DNA"/>
</dbReference>
<proteinExistence type="predicted"/>
<accession>A0A1D1VQ48</accession>
<evidence type="ECO:0000256" key="1">
    <source>
        <dbReference type="SAM" id="SignalP"/>
    </source>
</evidence>
<reference evidence="2 3" key="1">
    <citation type="journal article" date="2016" name="Nat. Commun.">
        <title>Extremotolerant tardigrade genome and improved radiotolerance of human cultured cells by tardigrade-unique protein.</title>
        <authorList>
            <person name="Hashimoto T."/>
            <person name="Horikawa D.D."/>
            <person name="Saito Y."/>
            <person name="Kuwahara H."/>
            <person name="Kozuka-Hata H."/>
            <person name="Shin-I T."/>
            <person name="Minakuchi Y."/>
            <person name="Ohishi K."/>
            <person name="Motoyama A."/>
            <person name="Aizu T."/>
            <person name="Enomoto A."/>
            <person name="Kondo K."/>
            <person name="Tanaka S."/>
            <person name="Hara Y."/>
            <person name="Koshikawa S."/>
            <person name="Sagara H."/>
            <person name="Miura T."/>
            <person name="Yokobori S."/>
            <person name="Miyagawa K."/>
            <person name="Suzuki Y."/>
            <person name="Kubo T."/>
            <person name="Oyama M."/>
            <person name="Kohara Y."/>
            <person name="Fujiyama A."/>
            <person name="Arakawa K."/>
            <person name="Katayama T."/>
            <person name="Toyoda A."/>
            <person name="Kunieda T."/>
        </authorList>
    </citation>
    <scope>NUCLEOTIDE SEQUENCE [LARGE SCALE GENOMIC DNA]</scope>
    <source>
        <strain evidence="2 3">YOKOZUNA-1</strain>
    </source>
</reference>
<feature type="chain" id="PRO_5008898720" evidence="1">
    <location>
        <begin position="24"/>
        <end position="111"/>
    </location>
</feature>
<sequence length="111" mass="12592">MQIKSVLLLAVVALSCVLALVSAGPKHHTQRPKRSYNYYGDDDGYDMARMRYNYGDDVDSLPMARHRHGHGHGDDTDMAAQHYGYNRYGYGDDEDMKKQAAEMDRQHKKGG</sequence>
<feature type="signal peptide" evidence="1">
    <location>
        <begin position="1"/>
        <end position="23"/>
    </location>
</feature>
<evidence type="ECO:0000313" key="2">
    <source>
        <dbReference type="EMBL" id="GAV03695.1"/>
    </source>
</evidence>
<dbReference type="AlphaFoldDB" id="A0A1D1VQ48"/>
<dbReference type="PROSITE" id="PS51257">
    <property type="entry name" value="PROKAR_LIPOPROTEIN"/>
    <property type="match status" value="1"/>
</dbReference>
<name>A0A1D1VQ48_RAMVA</name>
<comment type="caution">
    <text evidence="2">The sequence shown here is derived from an EMBL/GenBank/DDBJ whole genome shotgun (WGS) entry which is preliminary data.</text>
</comment>
<protein>
    <submittedName>
        <fullName evidence="2">Uncharacterized protein</fullName>
    </submittedName>
</protein>
<dbReference type="Proteomes" id="UP000186922">
    <property type="component" value="Unassembled WGS sequence"/>
</dbReference>
<evidence type="ECO:0000313" key="3">
    <source>
        <dbReference type="Proteomes" id="UP000186922"/>
    </source>
</evidence>
<keyword evidence="1" id="KW-0732">Signal</keyword>
<gene>
    <name evidence="2" type="primary">RvY_14086-1</name>
    <name evidence="2" type="synonym">RvY_14086.1</name>
    <name evidence="2" type="ORF">RvY_14086</name>
</gene>
<keyword evidence="3" id="KW-1185">Reference proteome</keyword>